<dbReference type="NCBIfam" id="TIGR00377">
    <property type="entry name" value="ant_ant_sig"/>
    <property type="match status" value="1"/>
</dbReference>
<dbReference type="Gene3D" id="3.30.750.24">
    <property type="entry name" value="STAS domain"/>
    <property type="match status" value="1"/>
</dbReference>
<dbReference type="PANTHER" id="PTHR33495:SF2">
    <property type="entry name" value="ANTI-SIGMA FACTOR ANTAGONIST TM_1081-RELATED"/>
    <property type="match status" value="1"/>
</dbReference>
<dbReference type="InterPro" id="IPR036513">
    <property type="entry name" value="STAS_dom_sf"/>
</dbReference>
<name>A0A1C3N4I7_9ACTN</name>
<evidence type="ECO:0000313" key="4">
    <source>
        <dbReference type="EMBL" id="SBV27499.1"/>
    </source>
</evidence>
<dbReference type="Pfam" id="PF01740">
    <property type="entry name" value="STAS"/>
    <property type="match status" value="1"/>
</dbReference>
<proteinExistence type="inferred from homology"/>
<organism evidence="4 5">
    <name type="scientific">Micromonospora krabiensis</name>
    <dbReference type="NCBI Taxonomy" id="307121"/>
    <lineage>
        <taxon>Bacteria</taxon>
        <taxon>Bacillati</taxon>
        <taxon>Actinomycetota</taxon>
        <taxon>Actinomycetes</taxon>
        <taxon>Micromonosporales</taxon>
        <taxon>Micromonosporaceae</taxon>
        <taxon>Micromonospora</taxon>
    </lineage>
</organism>
<evidence type="ECO:0000256" key="1">
    <source>
        <dbReference type="ARBA" id="ARBA00009013"/>
    </source>
</evidence>
<dbReference type="CDD" id="cd07043">
    <property type="entry name" value="STAS_anti-anti-sigma_factors"/>
    <property type="match status" value="1"/>
</dbReference>
<dbReference type="GO" id="GO:0043856">
    <property type="term" value="F:anti-sigma factor antagonist activity"/>
    <property type="evidence" value="ECO:0007669"/>
    <property type="project" value="InterPro"/>
</dbReference>
<dbReference type="AlphaFoldDB" id="A0A1C3N4I7"/>
<comment type="similarity">
    <text evidence="1 2">Belongs to the anti-sigma-factor antagonist family.</text>
</comment>
<dbReference type="PANTHER" id="PTHR33495">
    <property type="entry name" value="ANTI-SIGMA FACTOR ANTAGONIST TM_1081-RELATED-RELATED"/>
    <property type="match status" value="1"/>
</dbReference>
<keyword evidence="5" id="KW-1185">Reference proteome</keyword>
<dbReference type="Proteomes" id="UP000199393">
    <property type="component" value="Chromosome I"/>
</dbReference>
<dbReference type="InterPro" id="IPR002645">
    <property type="entry name" value="STAS_dom"/>
</dbReference>
<dbReference type="STRING" id="307121.GA0070620_3018"/>
<evidence type="ECO:0000313" key="5">
    <source>
        <dbReference type="Proteomes" id="UP000199393"/>
    </source>
</evidence>
<evidence type="ECO:0000259" key="3">
    <source>
        <dbReference type="PROSITE" id="PS50801"/>
    </source>
</evidence>
<protein>
    <recommendedName>
        <fullName evidence="2">Anti-sigma factor antagonist</fullName>
    </recommendedName>
</protein>
<reference evidence="5" key="1">
    <citation type="submission" date="2016-06" db="EMBL/GenBank/DDBJ databases">
        <authorList>
            <person name="Varghese N."/>
        </authorList>
    </citation>
    <scope>NUCLEOTIDE SEQUENCE [LARGE SCALE GENOMIC DNA]</scope>
    <source>
        <strain evidence="5">DSM 45344</strain>
    </source>
</reference>
<sequence>MDVRLWDAGAGRVTLRPVGEIDLATADALDAALADALGRPGITEVVVDLADVGFLDSSGIRVLVGAAAAARRAAATLRVVDPQPVVARVLRITAVGGLLGLSPGGPPAAVRGFRGLD</sequence>
<dbReference type="PROSITE" id="PS50801">
    <property type="entry name" value="STAS"/>
    <property type="match status" value="1"/>
</dbReference>
<dbReference type="InterPro" id="IPR003658">
    <property type="entry name" value="Anti-sigma_ant"/>
</dbReference>
<evidence type="ECO:0000256" key="2">
    <source>
        <dbReference type="RuleBase" id="RU003749"/>
    </source>
</evidence>
<dbReference type="RefSeq" id="WP_091591313.1">
    <property type="nucleotide sequence ID" value="NZ_JBHRWG010000005.1"/>
</dbReference>
<dbReference type="SUPFAM" id="SSF52091">
    <property type="entry name" value="SpoIIaa-like"/>
    <property type="match status" value="1"/>
</dbReference>
<accession>A0A1C3N4I7</accession>
<dbReference type="EMBL" id="LT598496">
    <property type="protein sequence ID" value="SBV27499.1"/>
    <property type="molecule type" value="Genomic_DNA"/>
</dbReference>
<feature type="domain" description="STAS" evidence="3">
    <location>
        <begin position="11"/>
        <end position="95"/>
    </location>
</feature>
<gene>
    <name evidence="4" type="ORF">GA0070620_3018</name>
</gene>